<dbReference type="Proteomes" id="UP001151699">
    <property type="component" value="Chromosome A"/>
</dbReference>
<dbReference type="OrthoDB" id="6772893at2759"/>
<comment type="caution">
    <text evidence="2">The sequence shown here is derived from an EMBL/GenBank/DDBJ whole genome shotgun (WGS) entry which is preliminary data.</text>
</comment>
<dbReference type="EMBL" id="WJQU01000001">
    <property type="protein sequence ID" value="KAJ6647700.1"/>
    <property type="molecule type" value="Genomic_DNA"/>
</dbReference>
<evidence type="ECO:0000313" key="3">
    <source>
        <dbReference type="Proteomes" id="UP001151699"/>
    </source>
</evidence>
<name>A0A9Q0NCC6_9DIPT</name>
<sequence>TGREKSHAKNVSGRGVKKEPVSISKDNGLFAANKPNCTKAIDVISKSIELCKICFVEISKDNRHFCNQSSITENVVVKIESLPEKTQDRILHKLFASKAKMSSSSPTLFNVGMTLRTEGRNARVILNPKRENPIHFSEDKLDNFVTNTGMSLIQMNTVTNFIRATAGKRSIPSYYRDHASKKAKILEDVYQCADDYFDIEKLPEKEKRSVVFAEAETLLDSVLQSREQHGGIVIKLMADGVPNIKETYDNVKLLCDLTKLNNIPFKFVSDYKLLLIALGQQTATSMYPCPFCFITLDVMRSGEVGEKVPCFDEGASAQLKISSECLKLKTFGDIRESYNASFVRELKKVYPSTGLSNTLKVHVLLEHLEHGLHFLNGNSLGVFSEQAGESVHREFLKYWAKYQVNNLESENYSIQLRKAVVEFSSRHL</sequence>
<proteinExistence type="predicted"/>
<accession>A0A9Q0NCC6</accession>
<keyword evidence="3" id="KW-1185">Reference proteome</keyword>
<organism evidence="2 3">
    <name type="scientific">Pseudolycoriella hygida</name>
    <dbReference type="NCBI Taxonomy" id="35572"/>
    <lineage>
        <taxon>Eukaryota</taxon>
        <taxon>Metazoa</taxon>
        <taxon>Ecdysozoa</taxon>
        <taxon>Arthropoda</taxon>
        <taxon>Hexapoda</taxon>
        <taxon>Insecta</taxon>
        <taxon>Pterygota</taxon>
        <taxon>Neoptera</taxon>
        <taxon>Endopterygota</taxon>
        <taxon>Diptera</taxon>
        <taxon>Nematocera</taxon>
        <taxon>Sciaroidea</taxon>
        <taxon>Sciaridae</taxon>
        <taxon>Pseudolycoriella</taxon>
    </lineage>
</organism>
<reference evidence="2" key="1">
    <citation type="submission" date="2022-07" db="EMBL/GenBank/DDBJ databases">
        <authorList>
            <person name="Trinca V."/>
            <person name="Uliana J.V.C."/>
            <person name="Torres T.T."/>
            <person name="Ward R.J."/>
            <person name="Monesi N."/>
        </authorList>
    </citation>
    <scope>NUCLEOTIDE SEQUENCE</scope>
    <source>
        <strain evidence="2">HSMRA1968</strain>
        <tissue evidence="2">Whole embryos</tissue>
    </source>
</reference>
<feature type="region of interest" description="Disordered" evidence="1">
    <location>
        <begin position="1"/>
        <end position="20"/>
    </location>
</feature>
<protein>
    <submittedName>
        <fullName evidence="2">Uncharacterized protein</fullName>
    </submittedName>
</protein>
<gene>
    <name evidence="2" type="ORF">Bhyg_02923</name>
</gene>
<evidence type="ECO:0000313" key="2">
    <source>
        <dbReference type="EMBL" id="KAJ6647700.1"/>
    </source>
</evidence>
<evidence type="ECO:0000256" key="1">
    <source>
        <dbReference type="SAM" id="MobiDB-lite"/>
    </source>
</evidence>
<feature type="non-terminal residue" evidence="2">
    <location>
        <position position="1"/>
    </location>
</feature>
<feature type="non-terminal residue" evidence="2">
    <location>
        <position position="428"/>
    </location>
</feature>
<dbReference type="AlphaFoldDB" id="A0A9Q0NCC6"/>